<sequence length="262" mass="27413">MTDQHPAAPTRPFESLDWYRQASRSGSGSLGAGGRFLDWARGIGFLSLHVSMLALGSVAMFVVNLLRSPERIWVDRAIPIWTLIVIIHAVLVGLLWAIGQLNREDDGPLLVVSDARWRAASTWAANDPARPPTGGAPSSGPSRPEAGAETTMQARPAPGTDTQFQRAASPAPPGEPGVATTTQFRPSASAPESTRPPVSPAHDGSASRWSGWESDVPQPAGSGDLDRASWQEAAAAARRGRSAASTPPPPPAAPQTDVANGS</sequence>
<gene>
    <name evidence="3" type="ORF">AVDCRST_MAG87-1370</name>
</gene>
<evidence type="ECO:0000256" key="2">
    <source>
        <dbReference type="SAM" id="Phobius"/>
    </source>
</evidence>
<keyword evidence="2" id="KW-0472">Membrane</keyword>
<feature type="region of interest" description="Disordered" evidence="1">
    <location>
        <begin position="123"/>
        <end position="262"/>
    </location>
</feature>
<feature type="compositionally biased region" description="Low complexity" evidence="1">
    <location>
        <begin position="233"/>
        <end position="245"/>
    </location>
</feature>
<keyword evidence="2" id="KW-0812">Transmembrane</keyword>
<evidence type="ECO:0008006" key="4">
    <source>
        <dbReference type="Google" id="ProtNLM"/>
    </source>
</evidence>
<feature type="transmembrane region" description="Helical" evidence="2">
    <location>
        <begin position="78"/>
        <end position="98"/>
    </location>
</feature>
<name>A0A6J4UU02_9BACT</name>
<feature type="transmembrane region" description="Helical" evidence="2">
    <location>
        <begin position="43"/>
        <end position="66"/>
    </location>
</feature>
<evidence type="ECO:0000256" key="1">
    <source>
        <dbReference type="SAM" id="MobiDB-lite"/>
    </source>
</evidence>
<protein>
    <recommendedName>
        <fullName evidence="4">2TM domain-containing protein</fullName>
    </recommendedName>
</protein>
<evidence type="ECO:0000313" key="3">
    <source>
        <dbReference type="EMBL" id="CAA9558311.1"/>
    </source>
</evidence>
<proteinExistence type="predicted"/>
<keyword evidence="2" id="KW-1133">Transmembrane helix</keyword>
<feature type="compositionally biased region" description="Polar residues" evidence="1">
    <location>
        <begin position="179"/>
        <end position="192"/>
    </location>
</feature>
<feature type="compositionally biased region" description="Low complexity" evidence="1">
    <location>
        <begin position="132"/>
        <end position="148"/>
    </location>
</feature>
<accession>A0A6J4UU02</accession>
<dbReference type="AlphaFoldDB" id="A0A6J4UU02"/>
<dbReference type="EMBL" id="CADCWJ010000307">
    <property type="protein sequence ID" value="CAA9558311.1"/>
    <property type="molecule type" value="Genomic_DNA"/>
</dbReference>
<organism evidence="3">
    <name type="scientific">uncultured Thermomicrobiales bacterium</name>
    <dbReference type="NCBI Taxonomy" id="1645740"/>
    <lineage>
        <taxon>Bacteria</taxon>
        <taxon>Pseudomonadati</taxon>
        <taxon>Thermomicrobiota</taxon>
        <taxon>Thermomicrobia</taxon>
        <taxon>Thermomicrobiales</taxon>
        <taxon>environmental samples</taxon>
    </lineage>
</organism>
<reference evidence="3" key="1">
    <citation type="submission" date="2020-02" db="EMBL/GenBank/DDBJ databases">
        <authorList>
            <person name="Meier V. D."/>
        </authorList>
    </citation>
    <scope>NUCLEOTIDE SEQUENCE</scope>
    <source>
        <strain evidence="3">AVDCRST_MAG87</strain>
    </source>
</reference>